<organism evidence="3 4">
    <name type="scientific">Candidatus Viadribacter manganicus</name>
    <dbReference type="NCBI Taxonomy" id="1759059"/>
    <lineage>
        <taxon>Bacteria</taxon>
        <taxon>Pseudomonadati</taxon>
        <taxon>Pseudomonadota</taxon>
        <taxon>Alphaproteobacteria</taxon>
        <taxon>Hyphomonadales</taxon>
        <taxon>Hyphomonadaceae</taxon>
        <taxon>Candidatus Viadribacter</taxon>
    </lineage>
</organism>
<dbReference type="RefSeq" id="WP_066770932.1">
    <property type="nucleotide sequence ID" value="NZ_CP013244.1"/>
</dbReference>
<gene>
    <name evidence="3" type="ORF">ATE48_10120</name>
</gene>
<evidence type="ECO:0000313" key="3">
    <source>
        <dbReference type="EMBL" id="ANP46247.1"/>
    </source>
</evidence>
<feature type="compositionally biased region" description="Basic and acidic residues" evidence="1">
    <location>
        <begin position="96"/>
        <end position="115"/>
    </location>
</feature>
<name>A0A1B1AI56_9PROT</name>
<proteinExistence type="predicted"/>
<evidence type="ECO:0000256" key="1">
    <source>
        <dbReference type="SAM" id="MobiDB-lite"/>
    </source>
</evidence>
<protein>
    <submittedName>
        <fullName evidence="3">Uncharacterized protein</fullName>
    </submittedName>
</protein>
<keyword evidence="2" id="KW-0812">Transmembrane</keyword>
<dbReference type="Proteomes" id="UP000092498">
    <property type="component" value="Chromosome"/>
</dbReference>
<evidence type="ECO:0000313" key="4">
    <source>
        <dbReference type="Proteomes" id="UP000092498"/>
    </source>
</evidence>
<dbReference type="OrthoDB" id="8479991at2"/>
<sequence length="115" mass="12765">MRKSGKTIRLNPVDEDHQVHDHPARANLEAIMDQKLFAQRIKSERSSAYWFAASLWGVTGLILGGILGAYMMFVAMDSSLPLASEAVSRGMAVEQARQRVDGRESPLRDPAEQQP</sequence>
<feature type="region of interest" description="Disordered" evidence="1">
    <location>
        <begin position="94"/>
        <end position="115"/>
    </location>
</feature>
<keyword evidence="2" id="KW-0472">Membrane</keyword>
<dbReference type="STRING" id="1759059.ATE48_10120"/>
<reference evidence="3 4" key="1">
    <citation type="submission" date="2015-11" db="EMBL/GenBank/DDBJ databases">
        <title>Whole-Genome Sequence of Candidatus Oderbacter manganicum from the National Park Lower Oder Valley, Germany.</title>
        <authorList>
            <person name="Braun B."/>
            <person name="Liere K."/>
            <person name="Szewzyk U."/>
        </authorList>
    </citation>
    <scope>NUCLEOTIDE SEQUENCE [LARGE SCALE GENOMIC DNA]</scope>
    <source>
        <strain evidence="3 4">OTSz_A_272</strain>
    </source>
</reference>
<dbReference type="KEGG" id="cbot:ATE48_10120"/>
<accession>A0A1B1AI56</accession>
<keyword evidence="2" id="KW-1133">Transmembrane helix</keyword>
<feature type="transmembrane region" description="Helical" evidence="2">
    <location>
        <begin position="48"/>
        <end position="73"/>
    </location>
</feature>
<dbReference type="InParanoid" id="A0A1B1AI56"/>
<dbReference type="EMBL" id="CP013244">
    <property type="protein sequence ID" value="ANP46247.1"/>
    <property type="molecule type" value="Genomic_DNA"/>
</dbReference>
<dbReference type="AlphaFoldDB" id="A0A1B1AI56"/>
<evidence type="ECO:0000256" key="2">
    <source>
        <dbReference type="SAM" id="Phobius"/>
    </source>
</evidence>
<keyword evidence="4" id="KW-1185">Reference proteome</keyword>